<accession>A0ABV7JUF6</accession>
<keyword evidence="1" id="KW-0472">Membrane</keyword>
<keyword evidence="4" id="KW-1185">Reference proteome</keyword>
<feature type="domain" description="DUF5009" evidence="2">
    <location>
        <begin position="9"/>
        <end position="207"/>
    </location>
</feature>
<dbReference type="PANTHER" id="PTHR31061">
    <property type="entry name" value="LD22376P"/>
    <property type="match status" value="1"/>
</dbReference>
<feature type="transmembrane region" description="Helical" evidence="1">
    <location>
        <begin position="51"/>
        <end position="72"/>
    </location>
</feature>
<evidence type="ECO:0000256" key="1">
    <source>
        <dbReference type="SAM" id="Phobius"/>
    </source>
</evidence>
<protein>
    <submittedName>
        <fullName evidence="3">DUF5009 domain-containing protein</fullName>
    </submittedName>
</protein>
<dbReference type="PANTHER" id="PTHR31061:SF24">
    <property type="entry name" value="LD22376P"/>
    <property type="match status" value="1"/>
</dbReference>
<dbReference type="EMBL" id="JBHRTA010000038">
    <property type="protein sequence ID" value="MFC3198942.1"/>
    <property type="molecule type" value="Genomic_DNA"/>
</dbReference>
<name>A0ABV7JUF6_9SPHI</name>
<feature type="transmembrane region" description="Helical" evidence="1">
    <location>
        <begin position="17"/>
        <end position="39"/>
    </location>
</feature>
<evidence type="ECO:0000313" key="3">
    <source>
        <dbReference type="EMBL" id="MFC3198942.1"/>
    </source>
</evidence>
<feature type="transmembrane region" description="Helical" evidence="1">
    <location>
        <begin position="144"/>
        <end position="160"/>
    </location>
</feature>
<evidence type="ECO:0000259" key="2">
    <source>
        <dbReference type="Pfam" id="PF16401"/>
    </source>
</evidence>
<organism evidence="3 4">
    <name type="scientific">Parapedobacter deserti</name>
    <dbReference type="NCBI Taxonomy" id="1912957"/>
    <lineage>
        <taxon>Bacteria</taxon>
        <taxon>Pseudomonadati</taxon>
        <taxon>Bacteroidota</taxon>
        <taxon>Sphingobacteriia</taxon>
        <taxon>Sphingobacteriales</taxon>
        <taxon>Sphingobacteriaceae</taxon>
        <taxon>Parapedobacter</taxon>
    </lineage>
</organism>
<feature type="transmembrane region" description="Helical" evidence="1">
    <location>
        <begin position="293"/>
        <end position="316"/>
    </location>
</feature>
<dbReference type="InterPro" id="IPR032176">
    <property type="entry name" value="DUF5009"/>
</dbReference>
<feature type="transmembrane region" description="Helical" evidence="1">
    <location>
        <begin position="117"/>
        <end position="132"/>
    </location>
</feature>
<feature type="transmembrane region" description="Helical" evidence="1">
    <location>
        <begin position="202"/>
        <end position="220"/>
    </location>
</feature>
<dbReference type="Pfam" id="PF16401">
    <property type="entry name" value="DUF5009"/>
    <property type="match status" value="1"/>
</dbReference>
<comment type="caution">
    <text evidence="3">The sequence shown here is derived from an EMBL/GenBank/DDBJ whole genome shotgun (WGS) entry which is preliminary data.</text>
</comment>
<evidence type="ECO:0000313" key="4">
    <source>
        <dbReference type="Proteomes" id="UP001595526"/>
    </source>
</evidence>
<feature type="transmembrane region" description="Helical" evidence="1">
    <location>
        <begin position="232"/>
        <end position="257"/>
    </location>
</feature>
<feature type="transmembrane region" description="Helical" evidence="1">
    <location>
        <begin position="363"/>
        <end position="385"/>
    </location>
</feature>
<gene>
    <name evidence="3" type="ORF">ACFOET_15065</name>
</gene>
<dbReference type="RefSeq" id="WP_379024086.1">
    <property type="nucleotide sequence ID" value="NZ_JBHRTA010000038.1"/>
</dbReference>
<sequence length="394" mass="43932">MSGQTAHRLESIDAYRALVMLLMIFVNDTWTLIAIPGWIGHMPAEADGLGLADVVFPAFLFIVGLSIPLAIRSRLRKGDSRRQIAGHIALRSLALLIMGVFHVNLDYYAHTALMPKGVWQLAITVGFFLVWLDYPNPQSGKAKLMKAAGIVMLLVLTALFEREGHSRRWLAMEPHWWGILGLIGWSYFLVSVVFLYTHGKRWAQGALFAGLVLFNMGAQSDVFDALDPVREYIWIVGDGALPALTACGVVVSQLYLLHKDRLYVFLRKALWITLALVGSGLLARMEWNVSKIWATPSFSLLCAGISTAGFAAVVYVADIKRWIAWYRIIRPAGTSTLTCYLLPYIHYALLGFVGWQLPEILRTGAVGIMKSLAYALLIIIFTGVLERSRIRLKL</sequence>
<reference evidence="4" key="1">
    <citation type="journal article" date="2019" name="Int. J. Syst. Evol. Microbiol.">
        <title>The Global Catalogue of Microorganisms (GCM) 10K type strain sequencing project: providing services to taxonomists for standard genome sequencing and annotation.</title>
        <authorList>
            <consortium name="The Broad Institute Genomics Platform"/>
            <consortium name="The Broad Institute Genome Sequencing Center for Infectious Disease"/>
            <person name="Wu L."/>
            <person name="Ma J."/>
        </authorList>
    </citation>
    <scope>NUCLEOTIDE SEQUENCE [LARGE SCALE GENOMIC DNA]</scope>
    <source>
        <strain evidence="4">KCTC 52416</strain>
    </source>
</reference>
<keyword evidence="1" id="KW-0812">Transmembrane</keyword>
<keyword evidence="1" id="KW-1133">Transmembrane helix</keyword>
<dbReference type="Proteomes" id="UP001595526">
    <property type="component" value="Unassembled WGS sequence"/>
</dbReference>
<feature type="transmembrane region" description="Helical" evidence="1">
    <location>
        <begin position="175"/>
        <end position="195"/>
    </location>
</feature>
<proteinExistence type="predicted"/>
<feature type="transmembrane region" description="Helical" evidence="1">
    <location>
        <begin position="84"/>
        <end position="105"/>
    </location>
</feature>
<feature type="transmembrane region" description="Helical" evidence="1">
    <location>
        <begin position="337"/>
        <end position="357"/>
    </location>
</feature>
<feature type="transmembrane region" description="Helical" evidence="1">
    <location>
        <begin position="269"/>
        <end position="287"/>
    </location>
</feature>